<gene>
    <name evidence="2" type="ORF">N7515_000440</name>
</gene>
<dbReference type="Pfam" id="PF10685">
    <property type="entry name" value="KGG"/>
    <property type="match status" value="2"/>
</dbReference>
<sequence length="116" mass="12754">MVDNPNPGNFHNRPHEEVQNIARKGGQSSHKGGFASMDRDKQRNIASKGGHASGGKFERGSERTKEAGRRGGHARSRSREGGSGYQEQKAVGDTQEPVEVEETGEFAEEPEEEYEE</sequence>
<dbReference type="InterPro" id="IPR019626">
    <property type="entry name" value="Stress-induced_KGG_rpt"/>
</dbReference>
<feature type="region of interest" description="Disordered" evidence="1">
    <location>
        <begin position="1"/>
        <end position="116"/>
    </location>
</feature>
<feature type="compositionally biased region" description="Basic and acidic residues" evidence="1">
    <location>
        <begin position="56"/>
        <end position="69"/>
    </location>
</feature>
<reference evidence="2" key="2">
    <citation type="journal article" date="2023" name="IMA Fungus">
        <title>Comparative genomic study of the Penicillium genus elucidates a diverse pangenome and 15 lateral gene transfer events.</title>
        <authorList>
            <person name="Petersen C."/>
            <person name="Sorensen T."/>
            <person name="Nielsen M.R."/>
            <person name="Sondergaard T.E."/>
            <person name="Sorensen J.L."/>
            <person name="Fitzpatrick D.A."/>
            <person name="Frisvad J.C."/>
            <person name="Nielsen K.L."/>
        </authorList>
    </citation>
    <scope>NUCLEOTIDE SEQUENCE</scope>
    <source>
        <strain evidence="2">IBT 22155</strain>
    </source>
</reference>
<evidence type="ECO:0000313" key="2">
    <source>
        <dbReference type="EMBL" id="KAJ5145876.1"/>
    </source>
</evidence>
<dbReference type="RefSeq" id="XP_056526350.1">
    <property type="nucleotide sequence ID" value="XM_056661184.1"/>
</dbReference>
<name>A0A9W9HFK4_9EURO</name>
<keyword evidence="3" id="KW-1185">Reference proteome</keyword>
<reference evidence="2" key="1">
    <citation type="submission" date="2022-11" db="EMBL/GenBank/DDBJ databases">
        <authorList>
            <person name="Petersen C."/>
        </authorList>
    </citation>
    <scope>NUCLEOTIDE SEQUENCE</scope>
    <source>
        <strain evidence="2">IBT 22155</strain>
    </source>
</reference>
<organism evidence="2 3">
    <name type="scientific">Penicillium bovifimosum</name>
    <dbReference type="NCBI Taxonomy" id="126998"/>
    <lineage>
        <taxon>Eukaryota</taxon>
        <taxon>Fungi</taxon>
        <taxon>Dikarya</taxon>
        <taxon>Ascomycota</taxon>
        <taxon>Pezizomycotina</taxon>
        <taxon>Eurotiomycetes</taxon>
        <taxon>Eurotiomycetidae</taxon>
        <taxon>Eurotiales</taxon>
        <taxon>Aspergillaceae</taxon>
        <taxon>Penicillium</taxon>
    </lineage>
</organism>
<evidence type="ECO:0000256" key="1">
    <source>
        <dbReference type="SAM" id="MobiDB-lite"/>
    </source>
</evidence>
<protein>
    <submittedName>
        <fullName evidence="2">Con-10</fullName>
    </submittedName>
</protein>
<comment type="caution">
    <text evidence="2">The sequence shown here is derived from an EMBL/GenBank/DDBJ whole genome shotgun (WGS) entry which is preliminary data.</text>
</comment>
<accession>A0A9W9HFK4</accession>
<dbReference type="EMBL" id="JAPQKL010000001">
    <property type="protein sequence ID" value="KAJ5145876.1"/>
    <property type="molecule type" value="Genomic_DNA"/>
</dbReference>
<evidence type="ECO:0000313" key="3">
    <source>
        <dbReference type="Proteomes" id="UP001149079"/>
    </source>
</evidence>
<dbReference type="GeneID" id="81400354"/>
<proteinExistence type="predicted"/>
<dbReference type="Proteomes" id="UP001149079">
    <property type="component" value="Unassembled WGS sequence"/>
</dbReference>
<feature type="compositionally biased region" description="Acidic residues" evidence="1">
    <location>
        <begin position="96"/>
        <end position="116"/>
    </location>
</feature>
<dbReference type="OrthoDB" id="2137750at2759"/>
<dbReference type="AlphaFoldDB" id="A0A9W9HFK4"/>